<evidence type="ECO:0000256" key="1">
    <source>
        <dbReference type="ARBA" id="ARBA00004651"/>
    </source>
</evidence>
<keyword evidence="2 7" id="KW-0813">Transport</keyword>
<feature type="transmembrane region" description="Helical" evidence="7">
    <location>
        <begin position="245"/>
        <end position="268"/>
    </location>
</feature>
<name>A0A024Q7E8_9BACI</name>
<evidence type="ECO:0000313" key="9">
    <source>
        <dbReference type="EMBL" id="CDQ38394.1"/>
    </source>
</evidence>
<evidence type="ECO:0000313" key="10">
    <source>
        <dbReference type="Proteomes" id="UP000028875"/>
    </source>
</evidence>
<evidence type="ECO:0000256" key="3">
    <source>
        <dbReference type="ARBA" id="ARBA00022475"/>
    </source>
</evidence>
<reference evidence="10" key="2">
    <citation type="submission" date="2014-05" db="EMBL/GenBank/DDBJ databases">
        <title>Draft genome sequence of Virgibacillus massiliensis Vm-5.</title>
        <authorList>
            <person name="Khelaifia S."/>
            <person name="Croce O."/>
            <person name="Lagier J.C."/>
            <person name="Raoult D."/>
        </authorList>
    </citation>
    <scope>NUCLEOTIDE SEQUENCE [LARGE SCALE GENOMIC DNA]</scope>
    <source>
        <strain evidence="10">Vm-5</strain>
    </source>
</reference>
<feature type="transmembrane region" description="Helical" evidence="7">
    <location>
        <begin position="152"/>
        <end position="173"/>
    </location>
</feature>
<evidence type="ECO:0000259" key="8">
    <source>
        <dbReference type="PROSITE" id="PS50928"/>
    </source>
</evidence>
<evidence type="ECO:0000256" key="2">
    <source>
        <dbReference type="ARBA" id="ARBA00022448"/>
    </source>
</evidence>
<comment type="caution">
    <text evidence="9">The sequence shown here is derived from an EMBL/GenBank/DDBJ whole genome shotgun (WGS) entry which is preliminary data.</text>
</comment>
<dbReference type="Pfam" id="PF00528">
    <property type="entry name" value="BPD_transp_1"/>
    <property type="match status" value="1"/>
</dbReference>
<dbReference type="EMBL" id="CCDP010000001">
    <property type="protein sequence ID" value="CDQ38394.1"/>
    <property type="molecule type" value="Genomic_DNA"/>
</dbReference>
<dbReference type="OrthoDB" id="9785836at2"/>
<dbReference type="CDD" id="cd06261">
    <property type="entry name" value="TM_PBP2"/>
    <property type="match status" value="1"/>
</dbReference>
<comment type="similarity">
    <text evidence="7">Belongs to the binding-protein-dependent transport system permease family.</text>
</comment>
<dbReference type="AlphaFoldDB" id="A0A024Q7E8"/>
<dbReference type="InterPro" id="IPR035906">
    <property type="entry name" value="MetI-like_sf"/>
</dbReference>
<keyword evidence="4 7" id="KW-0812">Transmembrane</keyword>
<evidence type="ECO:0000256" key="5">
    <source>
        <dbReference type="ARBA" id="ARBA00022989"/>
    </source>
</evidence>
<dbReference type="GO" id="GO:0055085">
    <property type="term" value="P:transmembrane transport"/>
    <property type="evidence" value="ECO:0007669"/>
    <property type="project" value="InterPro"/>
</dbReference>
<dbReference type="STRING" id="1462526.BN990_00664"/>
<keyword evidence="3" id="KW-1003">Cell membrane</keyword>
<comment type="subcellular location">
    <subcellularLocation>
        <location evidence="1 7">Cell membrane</location>
        <topology evidence="1 7">Multi-pass membrane protein</topology>
    </subcellularLocation>
</comment>
<dbReference type="Proteomes" id="UP000028875">
    <property type="component" value="Unassembled WGS sequence"/>
</dbReference>
<feature type="domain" description="ABC transmembrane type-1" evidence="8">
    <location>
        <begin position="106"/>
        <end position="321"/>
    </location>
</feature>
<keyword evidence="9" id="KW-0762">Sugar transport</keyword>
<protein>
    <submittedName>
        <fullName evidence="9">Putative multiple-sugar transport system permease YteP</fullName>
    </submittedName>
</protein>
<dbReference type="eggNOG" id="COG4209">
    <property type="taxonomic scope" value="Bacteria"/>
</dbReference>
<feature type="transmembrane region" description="Helical" evidence="7">
    <location>
        <begin position="45"/>
        <end position="64"/>
    </location>
</feature>
<evidence type="ECO:0000256" key="7">
    <source>
        <dbReference type="RuleBase" id="RU363032"/>
    </source>
</evidence>
<dbReference type="Gene3D" id="1.10.3720.10">
    <property type="entry name" value="MetI-like"/>
    <property type="match status" value="1"/>
</dbReference>
<feature type="transmembrane region" description="Helical" evidence="7">
    <location>
        <begin position="300"/>
        <end position="321"/>
    </location>
</feature>
<reference evidence="9 10" key="1">
    <citation type="submission" date="2014-03" db="EMBL/GenBank/DDBJ databases">
        <authorList>
            <person name="Urmite Genomes U."/>
        </authorList>
    </citation>
    <scope>NUCLEOTIDE SEQUENCE [LARGE SCALE GENOMIC DNA]</scope>
    <source>
        <strain evidence="9 10">Vm-5</strain>
    </source>
</reference>
<gene>
    <name evidence="9" type="primary">yteP</name>
    <name evidence="9" type="ORF">BN990_00664</name>
</gene>
<proteinExistence type="inferred from homology"/>
<keyword evidence="5 7" id="KW-1133">Transmembrane helix</keyword>
<dbReference type="InterPro" id="IPR000515">
    <property type="entry name" value="MetI-like"/>
</dbReference>
<organism evidence="9 10">
    <name type="scientific">Virgibacillus massiliensis</name>
    <dbReference type="NCBI Taxonomy" id="1462526"/>
    <lineage>
        <taxon>Bacteria</taxon>
        <taxon>Bacillati</taxon>
        <taxon>Bacillota</taxon>
        <taxon>Bacilli</taxon>
        <taxon>Bacillales</taxon>
        <taxon>Bacillaceae</taxon>
        <taxon>Virgibacillus</taxon>
    </lineage>
</organism>
<keyword evidence="6 7" id="KW-0472">Membrane</keyword>
<dbReference type="InterPro" id="IPR050809">
    <property type="entry name" value="UgpAE/MalFG_permease"/>
</dbReference>
<accession>A0A024Q7E8</accession>
<dbReference type="RefSeq" id="WP_051739007.1">
    <property type="nucleotide sequence ID" value="NZ_BNER01000001.1"/>
</dbReference>
<feature type="transmembrane region" description="Helical" evidence="7">
    <location>
        <begin position="112"/>
        <end position="131"/>
    </location>
</feature>
<dbReference type="PANTHER" id="PTHR43227">
    <property type="entry name" value="BLL4140 PROTEIN"/>
    <property type="match status" value="1"/>
</dbReference>
<dbReference type="GO" id="GO:0005886">
    <property type="term" value="C:plasma membrane"/>
    <property type="evidence" value="ECO:0007669"/>
    <property type="project" value="UniProtKB-SubCell"/>
</dbReference>
<feature type="transmembrane region" description="Helical" evidence="7">
    <location>
        <begin position="193"/>
        <end position="217"/>
    </location>
</feature>
<dbReference type="SUPFAM" id="SSF161098">
    <property type="entry name" value="MetI-like"/>
    <property type="match status" value="1"/>
</dbReference>
<sequence length="334" mass="37666">MSPANSPLPKEDNYVQHTQPIRNQDSVKKKKTRKKGKNRKILQNWQLYIFVLPAFLYFIIFHYVPMYGVQIAFKDFIPTLGIWGSEWVGLEHFTRFFESYYFWDLIKNTLGISIYELIVGFPLPIILALALNEAKDGLYKRTVQTVTYAPHFISVVVMAGMVIAFLSPATGIINHGMQLLGLEPVAFLSEPEWFKTVYVFSGVWQSTGWGTIIYLAALSGVDPQHHEAAIVDGASRLQRIWHINIPAIVPTMIILLIMNMGNIMAMGFEKILLLQNPLNLESSNVIATFVYQAGLLDAQYSFAAAVGLFNAVINAILLVIVNHIARKTSETSLW</sequence>
<keyword evidence="10" id="KW-1185">Reference proteome</keyword>
<evidence type="ECO:0000256" key="4">
    <source>
        <dbReference type="ARBA" id="ARBA00022692"/>
    </source>
</evidence>
<dbReference type="PROSITE" id="PS50928">
    <property type="entry name" value="ABC_TM1"/>
    <property type="match status" value="1"/>
</dbReference>
<dbReference type="PANTHER" id="PTHR43227:SF11">
    <property type="entry name" value="BLL4140 PROTEIN"/>
    <property type="match status" value="1"/>
</dbReference>
<evidence type="ECO:0000256" key="6">
    <source>
        <dbReference type="ARBA" id="ARBA00023136"/>
    </source>
</evidence>